<gene>
    <name evidence="1" type="ORF">PHMEG_0005066</name>
</gene>
<dbReference type="OrthoDB" id="121467at2759"/>
<comment type="caution">
    <text evidence="1">The sequence shown here is derived from an EMBL/GenBank/DDBJ whole genome shotgun (WGS) entry which is preliminary data.</text>
</comment>
<organism evidence="1 2">
    <name type="scientific">Phytophthora megakarya</name>
    <dbReference type="NCBI Taxonomy" id="4795"/>
    <lineage>
        <taxon>Eukaryota</taxon>
        <taxon>Sar</taxon>
        <taxon>Stramenopiles</taxon>
        <taxon>Oomycota</taxon>
        <taxon>Peronosporomycetes</taxon>
        <taxon>Peronosporales</taxon>
        <taxon>Peronosporaceae</taxon>
        <taxon>Phytophthora</taxon>
    </lineage>
</organism>
<proteinExistence type="predicted"/>
<reference evidence="2" key="1">
    <citation type="submission" date="2017-03" db="EMBL/GenBank/DDBJ databases">
        <title>Phytopthora megakarya and P. palmivora, two closely related causual agents of cacao black pod achieved similar genome size and gene model numbers by different mechanisms.</title>
        <authorList>
            <person name="Ali S."/>
            <person name="Shao J."/>
            <person name="Larry D.J."/>
            <person name="Kronmiller B."/>
            <person name="Shen D."/>
            <person name="Strem M.D."/>
            <person name="Melnick R.L."/>
            <person name="Guiltinan M.J."/>
            <person name="Tyler B.M."/>
            <person name="Meinhardt L.W."/>
            <person name="Bailey B.A."/>
        </authorList>
    </citation>
    <scope>NUCLEOTIDE SEQUENCE [LARGE SCALE GENOMIC DNA]</scope>
    <source>
        <strain evidence="2">zdho120</strain>
    </source>
</reference>
<dbReference type="Proteomes" id="UP000198211">
    <property type="component" value="Unassembled WGS sequence"/>
</dbReference>
<evidence type="ECO:0000313" key="2">
    <source>
        <dbReference type="Proteomes" id="UP000198211"/>
    </source>
</evidence>
<dbReference type="AlphaFoldDB" id="A0A225WTU5"/>
<dbReference type="EMBL" id="NBNE01000316">
    <property type="protein sequence ID" value="OWZ20508.1"/>
    <property type="molecule type" value="Genomic_DNA"/>
</dbReference>
<protein>
    <recommendedName>
        <fullName evidence="3">PiggyBac transposable element-derived protein domain-containing protein</fullName>
    </recommendedName>
</protein>
<name>A0A225WTU5_9STRA</name>
<sequence length="132" mass="14758">MPRSETDSWIPQQTLDNIWNEGQARQRSKQYACEYGEGTVAVLRQAKHYGGAGRTIVADTAFALVKILVQVEQRLGLYFMGIVKTATVAYPKNYFSKWCDLMPSRGSFTVLSSTSDLGNETRCVGLRSNLNQ</sequence>
<accession>A0A225WTU5</accession>
<evidence type="ECO:0008006" key="3">
    <source>
        <dbReference type="Google" id="ProtNLM"/>
    </source>
</evidence>
<evidence type="ECO:0000313" key="1">
    <source>
        <dbReference type="EMBL" id="OWZ20508.1"/>
    </source>
</evidence>
<keyword evidence="2" id="KW-1185">Reference proteome</keyword>